<protein>
    <submittedName>
        <fullName evidence="2">Glycerophosphoryl diester phosphodiesterase</fullName>
        <ecNumber evidence="2">3.1.4.46</ecNumber>
    </submittedName>
</protein>
<dbReference type="Gene3D" id="3.20.20.190">
    <property type="entry name" value="Phosphatidylinositol (PI) phosphodiesterase"/>
    <property type="match status" value="1"/>
</dbReference>
<dbReference type="STRING" id="441103.TRN7648_01968"/>
<keyword evidence="3" id="KW-1185">Reference proteome</keyword>
<dbReference type="Pfam" id="PF03009">
    <property type="entry name" value="GDPD"/>
    <property type="match status" value="1"/>
</dbReference>
<feature type="domain" description="GP-PDE" evidence="1">
    <location>
        <begin position="12"/>
        <end position="253"/>
    </location>
</feature>
<proteinExistence type="predicted"/>
<evidence type="ECO:0000313" key="2">
    <source>
        <dbReference type="EMBL" id="CUH78420.1"/>
    </source>
</evidence>
<dbReference type="InterPro" id="IPR017946">
    <property type="entry name" value="PLC-like_Pdiesterase_TIM-brl"/>
</dbReference>
<dbReference type="PANTHER" id="PTHR46211:SF1">
    <property type="entry name" value="GLYCEROPHOSPHODIESTER PHOSPHODIESTERASE, CYTOPLASMIC"/>
    <property type="match status" value="1"/>
</dbReference>
<name>A0A0P1GA81_9RHOB</name>
<keyword evidence="2" id="KW-0378">Hydrolase</keyword>
<dbReference type="GO" id="GO:0008889">
    <property type="term" value="F:glycerophosphodiester phosphodiesterase activity"/>
    <property type="evidence" value="ECO:0007669"/>
    <property type="project" value="UniProtKB-EC"/>
</dbReference>
<dbReference type="EMBL" id="CYSE01000003">
    <property type="protein sequence ID" value="CUH78420.1"/>
    <property type="molecule type" value="Genomic_DNA"/>
</dbReference>
<dbReference type="OrthoDB" id="384721at2"/>
<dbReference type="EC" id="3.1.4.46" evidence="2"/>
<dbReference type="InterPro" id="IPR030395">
    <property type="entry name" value="GP_PDE_dom"/>
</dbReference>
<accession>A0A0P1GA81</accession>
<dbReference type="SUPFAM" id="SSF51695">
    <property type="entry name" value="PLC-like phosphodiesterases"/>
    <property type="match status" value="1"/>
</dbReference>
<dbReference type="AlphaFoldDB" id="A0A0P1GA81"/>
<evidence type="ECO:0000313" key="3">
    <source>
        <dbReference type="Proteomes" id="UP000054935"/>
    </source>
</evidence>
<dbReference type="PANTHER" id="PTHR46211">
    <property type="entry name" value="GLYCEROPHOSPHORYL DIESTER PHOSPHODIESTERASE"/>
    <property type="match status" value="1"/>
</dbReference>
<reference evidence="2 3" key="1">
    <citation type="submission" date="2015-09" db="EMBL/GenBank/DDBJ databases">
        <authorList>
            <consortium name="Swine Surveillance"/>
        </authorList>
    </citation>
    <scope>NUCLEOTIDE SEQUENCE [LARGE SCALE GENOMIC DNA]</scope>
    <source>
        <strain evidence="2 3">CECT 7648</strain>
    </source>
</reference>
<evidence type="ECO:0000259" key="1">
    <source>
        <dbReference type="PROSITE" id="PS51704"/>
    </source>
</evidence>
<dbReference type="Proteomes" id="UP000054935">
    <property type="component" value="Unassembled WGS sequence"/>
</dbReference>
<sequence>MHPKALPDSFLATPIAHRALHDVTQGRPENSRAAIRAAIAAGYGIEIDVQLSKDGEAMVFHDYALTRLTGAAGPIQQKTAAELSALSLLGGDEGIPTLPQVLGLVAGQVPVLIEIKDQDGQMGEGIGALEAAVARALKSYPGDVAVMSFNPHSVAEMARLLPDVPRGLTTCGYRPDDWPTLRAEVRDTLRRIPDFERVGACFVSHNHQSLTAPAVQALHDKGIAILTWTIRSPEEEAAARKVADNITFEGYAA</sequence>
<dbReference type="GO" id="GO:0006629">
    <property type="term" value="P:lipid metabolic process"/>
    <property type="evidence" value="ECO:0007669"/>
    <property type="project" value="InterPro"/>
</dbReference>
<organism evidence="2 3">
    <name type="scientific">Tropicibacter naphthalenivorans</name>
    <dbReference type="NCBI Taxonomy" id="441103"/>
    <lineage>
        <taxon>Bacteria</taxon>
        <taxon>Pseudomonadati</taxon>
        <taxon>Pseudomonadota</taxon>
        <taxon>Alphaproteobacteria</taxon>
        <taxon>Rhodobacterales</taxon>
        <taxon>Roseobacteraceae</taxon>
        <taxon>Tropicibacter</taxon>
    </lineage>
</organism>
<dbReference type="RefSeq" id="WP_058247475.1">
    <property type="nucleotide sequence ID" value="NZ_CYSE01000003.1"/>
</dbReference>
<gene>
    <name evidence="2" type="primary">ugpQ_2</name>
    <name evidence="2" type="ORF">TRN7648_01968</name>
</gene>
<dbReference type="PROSITE" id="PS51704">
    <property type="entry name" value="GP_PDE"/>
    <property type="match status" value="1"/>
</dbReference>